<gene>
    <name evidence="8" type="primary">fhaB_1</name>
    <name evidence="8" type="ORF">ERS008502_00986</name>
</gene>
<feature type="region of interest" description="Disordered" evidence="6">
    <location>
        <begin position="2962"/>
        <end position="2993"/>
    </location>
</feature>
<evidence type="ECO:0000256" key="4">
    <source>
        <dbReference type="ARBA" id="ARBA00023026"/>
    </source>
</evidence>
<dbReference type="SMART" id="SM00912">
    <property type="entry name" value="Haemagg_act"/>
    <property type="match status" value="1"/>
</dbReference>
<sequence length="2993" mass="312624">MIPIYFRQKLISYALIYLVAIQPIMPVMAAGIDVAQGSTALDKAGNGVPVVNIAPPNSSGVSHNVYNQFNVGTEGVILNNATDRLTQTQLGGLIQSNANLNGKAAGAIINEVVSANRSQLNGYLEVGGKAAAVMVANPYGITCDGCGFINTPNVTLTTGKPMMDTNGKLQSLDVTQGVISIQGKGLDASQSSALSLISRANEINAQIHAQDLTVIAGSNRVDSAGHVSERQGQGDVPQVSIDTGALGGMYANRIRLVSSEKGVGVNLGNLNARQGDIHLDSKGKLTVNNAMAHGDIIASADQLHLQGNQRAQGNITLNSHGESLLGNATLLAGGTLAVKAGGKITSKESQLNAGVDSAGNIGEKGTVSLQGSELALQQSHVAAAAVSAVTSGYIAQDKESSLTARQLKLSGQHLELAGQLAANNDLSITGQSLRGSKTASVSSQKNITFNLAGDSEWAGQMVAGNDLIFTGQNLTNHGQLLAANQMQFEGLGLDNQGQILAADINIAANRLNNQGQLQGDNSVLLTAESLVQSTRGTMNSGRALTLRAAEMDISGELQSQILDVKGDNWHNHGNVVAQEHAQLLLGHTIDNRGVLVSAGDMDLSFNQLSNQGRILGAELALSGKNISNSGQLVGKQQLSLQLDEGYQGTSSGELKSDGLLSVTADEINNQGNWESGSLNTAAQQFTNNGKVLSVGSQNINLSGSLTNQQLGQFLTDGEFIIVAKQVINSGLLQGNQAVTLNGLKQYQGGSGSQLLTKGAGEIHSDNVNNAGLIQAGSLSLTGEVLDNTGTLSGLSALHIDSHNEIINQARGQLLSDNTIKLDSKQLVNNGLMQGTELTLASQHLTNNGTLLGLTYLELQAVNLTNNSAGKILSGQDLHFTTSHLQQNGQWTALRDLTGEIKGALDFSGAMAAGKQLSLQVDGDFNQRGNLQGNDVSITSRGVITNSGQLAAGSGSLALNGAAINQEQNGSLQSGGQISLTSRGDINNRGFVGAAGDLLLQAIGAVNNTSLLYAGGSMRLFADAIYNVRGDILAGNHLWMQRDSAGNSNREIINSSGNIETQHGDMVLNTASLLNRRDGFSVTEKTGAVNSGGIANVGATNILISSGYFKPGEVTHYSKTVTGGGHHGNVSTVNLLGLIPSARKQKLSTSSSIVTIDSPYDVGRIVAGRDLNISVNTLVNQASQMSAGRNALLQGQSLNNQSYQSGTLTQYLVYTNTRDTNPEYNLFEFKLSGSPTYEISNDGQLYQGVIQAVGSVSANFTQNLSNTSVKPNIGSIVHQVTQPSLTATTVPSELATKPNSGAAQVAPDSNNGDLVALYNQSGTALTFGLGTDGKPLTRAQLSDYPLPDSNNGLFVVNSEPGSRYLISTNPTLEKLGNVDSTLLSGLQAMLGRQPQTSVAIERNPQWTQQDNFLGSDYLLKKINLDAEHDYRFLGDAAFDTRYINNAVLSQTGQRYLNGVGSDLSQMQYLLDNAAQSQKKLDLKLGVSLTPEQVAQLSHSIVWWENINVNGQTVLAPKLYLAKAEQAHLQGSVISGNKVELNAGSVTNSGVLKGVELLAIASQDTITNEKGGLLTSEGALNLTALNNISNLSSSISGDRVAITSQNGDIINQTQTRQWSADQSRQPGYWSGIKTQSMTQTEVGETAAITAGKALTLAAGNNIAITGAKVTAAGDIGIQAAHDINIIANDLYRAQQQTLGRNRNIELNEKHDSQSSNVSAGGTLNAHAGRDITLSASHLGADGNATLQAERDVNLLVQEKSTRDQYIDSEDKTTGYTRSTLSSGGDLTASAGRDINSQAAAVAADNTLALNAGRDINLNAQQSSQYNESHGKNYKRVDEAIRQQGTELASGKDTQVHAGQDINLHAASISAKGDLGLQAGRDIAVNTATESDYHFFEEKKTKKKLVSKTTIHNVEEDFSTTEKSSALVGNNVSLSAGNNLIVKGSSVVGDGAVVLKADNNVDIVAATEQQSSYRLNEKKTSGMFSGGGLGVTLGSKSSRQQINQEGSKQSESASAVGSTAGNVSILAGAQAHISGSDVIAGKDLNVIAGTIKVDPGNDVLKRRQIYEQKQSGLTLSLSSPFTDALLAINSKLKQASDAGSDKLSALYGAQAAREAWVGVDGTMDMMASKPGGPAADPGASIKLQLSVGASHSKSTSELAQNQTRGSSLTAGDNLTMVASGDHEQSGDLSVVGSGVTGNKVTLVAKNDVLLAAASNNSEQTSRDSSSGWNAGVHLSLGKETGIGIAANGFMSKGNSDGKTTDYANARINAKEALAINSGRDTVLSGAQVLGDKITAEIGRDLTISSLQDSDNYNSIQKDASAGFSFTFGPSGGGSASFSLGKTKIESKYASVGDQSGFFAGSKGFDLDVGNHTQLNGGVLASTAGAQDNLLSTGTLGWGDIHNQAEYKATSTRIGYSTDAPMPTLGMANAHGSASGTTRSAVASGEIEIRNQGEQQQDVTTLSRDTDSANGRIDKIFDESKVKDQMAFTQGVTQLATQLVGDVSSWNMKQAERSAAEKLEKDPKYQNATREKRQEMIYASADYKAAQESFGIGSSFWTAGMAVSAALTGLAGNADIGSISSAAVAPYLAGQIKKYTTDKDDKVNKTINILAHAILGGVVAQMQGNSATAGALGGGGGELAARIYMDQVHPGKKVSDLSEADKRIVSAIGTLTAGILGGLSTDSSTGLITGAQAGKNAVENNALSVAQTQSLIKEMSQCQGGKVCEQSVIDKYREINAKQHQSVEQCQGTKACVDKAKEMSGIQVEYAAQIGKLEDKLHSTGVLSPEEWEEINYLKGVMPQLEADRMAAIRNAWSSGGSDEAKQLIINSLAQAGVAGASGIIGGHGKGGKPNGNVSKGNSSSFDANEIRFSQNTVSYNKTERGTGVKYTYDDLVSSMKKDGWKGDPIDVVRMPDGKMTSMDNTRISAAREAGVKVEANVRNFNDPLSQDMIDSGRFGTAKTWGDSITGRINNQSGGFGKNNPYGSIDSPKVTRKDKEK</sequence>
<dbReference type="GO" id="GO:0003824">
    <property type="term" value="F:catalytic activity"/>
    <property type="evidence" value="ECO:0007669"/>
    <property type="project" value="UniProtKB-ARBA"/>
</dbReference>
<evidence type="ECO:0000313" key="8">
    <source>
        <dbReference type="EMBL" id="CNH62713.1"/>
    </source>
</evidence>
<evidence type="ECO:0000256" key="5">
    <source>
        <dbReference type="ARBA" id="ARBA00024043"/>
    </source>
</evidence>
<dbReference type="Pfam" id="PF13332">
    <property type="entry name" value="Fil_haemagg_2"/>
    <property type="match status" value="5"/>
</dbReference>
<dbReference type="NCBIfam" id="TIGR01731">
    <property type="entry name" value="fil_hemag_20aa"/>
    <property type="match status" value="7"/>
</dbReference>
<feature type="domain" description="Filamentous haemagglutinin FhaB/tRNA nuclease CdiA-like TPS" evidence="7">
    <location>
        <begin position="45"/>
        <end position="166"/>
    </location>
</feature>
<dbReference type="InterPro" id="IPR008638">
    <property type="entry name" value="FhaB/CdiA-like_TPS"/>
</dbReference>
<dbReference type="NCBIfam" id="TIGR01901">
    <property type="entry name" value="adhes_NPXG"/>
    <property type="match status" value="1"/>
</dbReference>
<evidence type="ECO:0000259" key="7">
    <source>
        <dbReference type="SMART" id="SM00912"/>
    </source>
</evidence>
<dbReference type="InterPro" id="IPR025157">
    <property type="entry name" value="Hemagglutinin_rpt"/>
</dbReference>
<evidence type="ECO:0000313" key="9">
    <source>
        <dbReference type="Proteomes" id="UP000040841"/>
    </source>
</evidence>
<dbReference type="Pfam" id="PF05860">
    <property type="entry name" value="TPS"/>
    <property type="match status" value="1"/>
</dbReference>
<evidence type="ECO:0000256" key="3">
    <source>
        <dbReference type="ARBA" id="ARBA00022913"/>
    </source>
</evidence>
<comment type="subcellular location">
    <subcellularLocation>
        <location evidence="1">Target cell</location>
        <location evidence="1">Target cell cytoplasm</location>
    </subcellularLocation>
</comment>
<dbReference type="RefSeq" id="WP_049678084.1">
    <property type="nucleotide sequence ID" value="NZ_CABMMJ010000001.1"/>
</dbReference>
<dbReference type="EMBL" id="CQBM01000001">
    <property type="protein sequence ID" value="CNH62713.1"/>
    <property type="molecule type" value="Genomic_DNA"/>
</dbReference>
<reference evidence="8 9" key="1">
    <citation type="submission" date="2015-03" db="EMBL/GenBank/DDBJ databases">
        <authorList>
            <consortium name="Pathogen Informatics"/>
            <person name="Murphy D."/>
        </authorList>
    </citation>
    <scope>NUCLEOTIDE SEQUENCE [LARGE SCALE GENOMIC DNA]</scope>
    <source>
        <strain evidence="8 9">FE82747</strain>
    </source>
</reference>
<dbReference type="Pfam" id="PF04829">
    <property type="entry name" value="PT-VENN"/>
    <property type="match status" value="1"/>
</dbReference>
<dbReference type="Gene3D" id="2.160.20.10">
    <property type="entry name" value="Single-stranded right-handed beta-helix, Pectin lyase-like"/>
    <property type="match status" value="1"/>
</dbReference>
<dbReference type="InterPro" id="IPR012334">
    <property type="entry name" value="Pectin_lyas_fold"/>
</dbReference>
<keyword evidence="2" id="KW-0800">Toxin</keyword>
<feature type="region of interest" description="Disordered" evidence="6">
    <location>
        <begin position="2838"/>
        <end position="2859"/>
    </location>
</feature>
<evidence type="ECO:0000256" key="2">
    <source>
        <dbReference type="ARBA" id="ARBA00022656"/>
    </source>
</evidence>
<comment type="similarity">
    <text evidence="5">In the N-terminal section; belongs to the CdiA toxin family.</text>
</comment>
<protein>
    <submittedName>
        <fullName evidence="8">Adhesin</fullName>
    </submittedName>
</protein>
<evidence type="ECO:0000256" key="6">
    <source>
        <dbReference type="SAM" id="MobiDB-lite"/>
    </source>
</evidence>
<organism evidence="8 9">
    <name type="scientific">Yersinia mollaretii</name>
    <dbReference type="NCBI Taxonomy" id="33060"/>
    <lineage>
        <taxon>Bacteria</taxon>
        <taxon>Pseudomonadati</taxon>
        <taxon>Pseudomonadota</taxon>
        <taxon>Gammaproteobacteria</taxon>
        <taxon>Enterobacterales</taxon>
        <taxon>Yersiniaceae</taxon>
        <taxon>Yersinia</taxon>
    </lineage>
</organism>
<comment type="caution">
    <text evidence="8">The sequence shown here is derived from an EMBL/GenBank/DDBJ whole genome shotgun (WGS) entry which is preliminary data.</text>
</comment>
<proteinExistence type="inferred from homology"/>
<evidence type="ECO:0000256" key="1">
    <source>
        <dbReference type="ARBA" id="ARBA00004219"/>
    </source>
</evidence>
<accession>A0AA36PIF0</accession>
<keyword evidence="3" id="KW-1266">Target cell cytoplasm</keyword>
<dbReference type="InterPro" id="IPR006914">
    <property type="entry name" value="VENN_dom"/>
</dbReference>
<dbReference type="GO" id="GO:0090729">
    <property type="term" value="F:toxin activity"/>
    <property type="evidence" value="ECO:0007669"/>
    <property type="project" value="UniProtKB-KW"/>
</dbReference>
<keyword evidence="4" id="KW-0843">Virulence</keyword>
<dbReference type="Proteomes" id="UP000040841">
    <property type="component" value="Unassembled WGS sequence"/>
</dbReference>
<dbReference type="InterPro" id="IPR010069">
    <property type="entry name" value="CdiA_FHA1_rpt"/>
</dbReference>
<dbReference type="InterPro" id="IPR011050">
    <property type="entry name" value="Pectin_lyase_fold/virulence"/>
</dbReference>
<dbReference type="SUPFAM" id="SSF51126">
    <property type="entry name" value="Pectin lyase-like"/>
    <property type="match status" value="1"/>
</dbReference>
<feature type="region of interest" description="Disordered" evidence="6">
    <location>
        <begin position="1992"/>
        <end position="2012"/>
    </location>
</feature>
<name>A0AA36PIF0_YERMO</name>